<accession>A0A146LK37</accession>
<organism evidence="2">
    <name type="scientific">Lygus hesperus</name>
    <name type="common">Western plant bug</name>
    <dbReference type="NCBI Taxonomy" id="30085"/>
    <lineage>
        <taxon>Eukaryota</taxon>
        <taxon>Metazoa</taxon>
        <taxon>Ecdysozoa</taxon>
        <taxon>Arthropoda</taxon>
        <taxon>Hexapoda</taxon>
        <taxon>Insecta</taxon>
        <taxon>Pterygota</taxon>
        <taxon>Neoptera</taxon>
        <taxon>Paraneoptera</taxon>
        <taxon>Hemiptera</taxon>
        <taxon>Heteroptera</taxon>
        <taxon>Panheteroptera</taxon>
        <taxon>Cimicomorpha</taxon>
        <taxon>Miridae</taxon>
        <taxon>Mirini</taxon>
        <taxon>Lygus</taxon>
    </lineage>
</organism>
<proteinExistence type="predicted"/>
<gene>
    <name evidence="2" type="ORF">g.23006</name>
</gene>
<evidence type="ECO:0000313" key="2">
    <source>
        <dbReference type="EMBL" id="JAQ06800.1"/>
    </source>
</evidence>
<dbReference type="AlphaFoldDB" id="A0A146LK37"/>
<protein>
    <submittedName>
        <fullName evidence="2">Uncharacterized protein</fullName>
    </submittedName>
</protein>
<name>A0A146LK37_LYGHE</name>
<sequence length="102" mass="11834">MLCNLRIHSIHECVHRHRRGCVVWSCGTTQLTCVLNNRNVERGRHHSLQKQHRQHGGWKNNLTHAFTLLYTELTHTPSPVPCRPQQQTVPIPAVHSEHSVQR</sequence>
<evidence type="ECO:0000256" key="1">
    <source>
        <dbReference type="SAM" id="MobiDB-lite"/>
    </source>
</evidence>
<feature type="region of interest" description="Disordered" evidence="1">
    <location>
        <begin position="81"/>
        <end position="102"/>
    </location>
</feature>
<dbReference type="EMBL" id="GDHC01011829">
    <property type="protein sequence ID" value="JAQ06800.1"/>
    <property type="molecule type" value="Transcribed_RNA"/>
</dbReference>
<reference evidence="2" key="1">
    <citation type="journal article" date="2016" name="Gigascience">
        <title>De novo construction of an expanded transcriptome assembly for the western tarnished plant bug, Lygus hesperus.</title>
        <authorList>
            <person name="Tassone E.E."/>
            <person name="Geib S.M."/>
            <person name="Hall B."/>
            <person name="Fabrick J.A."/>
            <person name="Brent C.S."/>
            <person name="Hull J.J."/>
        </authorList>
    </citation>
    <scope>NUCLEOTIDE SEQUENCE</scope>
</reference>